<dbReference type="Pfam" id="PF12559">
    <property type="entry name" value="Inhibitor_I10"/>
    <property type="match status" value="1"/>
</dbReference>
<evidence type="ECO:0000256" key="1">
    <source>
        <dbReference type="SAM" id="MobiDB-lite"/>
    </source>
</evidence>
<reference evidence="2" key="1">
    <citation type="submission" date="2021-05" db="EMBL/GenBank/DDBJ databases">
        <authorList>
            <person name="Pietrasiak N."/>
            <person name="Ward R."/>
            <person name="Stajich J.E."/>
            <person name="Kurbessoian T."/>
        </authorList>
    </citation>
    <scope>NUCLEOTIDE SEQUENCE</scope>
    <source>
        <strain evidence="2">JT2-VF2</strain>
    </source>
</reference>
<dbReference type="EMBL" id="JAHHHN010000005">
    <property type="protein sequence ID" value="MBW4561630.1"/>
    <property type="molecule type" value="Genomic_DNA"/>
</dbReference>
<comment type="caution">
    <text evidence="2">The sequence shown here is derived from an EMBL/GenBank/DDBJ whole genome shotgun (WGS) entry which is preliminary data.</text>
</comment>
<dbReference type="InterPro" id="IPR022217">
    <property type="entry name" value="Prot_inh_I10_marinostatin"/>
</dbReference>
<feature type="region of interest" description="Disordered" evidence="1">
    <location>
        <begin position="80"/>
        <end position="104"/>
    </location>
</feature>
<evidence type="ECO:0000313" key="2">
    <source>
        <dbReference type="EMBL" id="MBW4561630.1"/>
    </source>
</evidence>
<feature type="compositionally biased region" description="Acidic residues" evidence="1">
    <location>
        <begin position="95"/>
        <end position="104"/>
    </location>
</feature>
<dbReference type="NCBIfam" id="NF033738">
    <property type="entry name" value="microvirid_RiPP"/>
    <property type="match status" value="1"/>
</dbReference>
<feature type="region of interest" description="Disordered" evidence="1">
    <location>
        <begin position="33"/>
        <end position="64"/>
    </location>
</feature>
<feature type="compositionally biased region" description="Polar residues" evidence="1">
    <location>
        <begin position="41"/>
        <end position="53"/>
    </location>
</feature>
<reference evidence="2" key="2">
    <citation type="journal article" date="2022" name="Microbiol. Resour. Announc.">
        <title>Metagenome Sequencing to Explore Phylogenomics of Terrestrial Cyanobacteria.</title>
        <authorList>
            <person name="Ward R.D."/>
            <person name="Stajich J.E."/>
            <person name="Johansen J.R."/>
            <person name="Huntemann M."/>
            <person name="Clum A."/>
            <person name="Foster B."/>
            <person name="Foster B."/>
            <person name="Roux S."/>
            <person name="Palaniappan K."/>
            <person name="Varghese N."/>
            <person name="Mukherjee S."/>
            <person name="Reddy T.B.K."/>
            <person name="Daum C."/>
            <person name="Copeland A."/>
            <person name="Chen I.A."/>
            <person name="Ivanova N.N."/>
            <person name="Kyrpides N.C."/>
            <person name="Shapiro N."/>
            <person name="Eloe-Fadrosh E.A."/>
            <person name="Pietrasiak N."/>
        </authorList>
    </citation>
    <scope>NUCLEOTIDE SEQUENCE</scope>
    <source>
        <strain evidence="2">JT2-VF2</strain>
    </source>
</reference>
<dbReference type="Proteomes" id="UP000715781">
    <property type="component" value="Unassembled WGS sequence"/>
</dbReference>
<proteinExistence type="predicted"/>
<organism evidence="2 3">
    <name type="scientific">Mojavia pulchra JT2-VF2</name>
    <dbReference type="NCBI Taxonomy" id="287848"/>
    <lineage>
        <taxon>Bacteria</taxon>
        <taxon>Bacillati</taxon>
        <taxon>Cyanobacteriota</taxon>
        <taxon>Cyanophyceae</taxon>
        <taxon>Nostocales</taxon>
        <taxon>Nostocaceae</taxon>
    </lineage>
</organism>
<evidence type="ECO:0000313" key="3">
    <source>
        <dbReference type="Proteomes" id="UP000715781"/>
    </source>
</evidence>
<accession>A0A951PYY1</accession>
<dbReference type="AlphaFoldDB" id="A0A951PYY1"/>
<protein>
    <submittedName>
        <fullName evidence="2">Microviridin/marinostatin family tricyclic proteinase inhibitor</fullName>
    </submittedName>
</protein>
<sequence length="104" mass="11348">MPETRPEDSNSQTVPFFARFLEGQNFEEISDEESEAVSGGLTIQSRNCPSNNEEGGGGVVTTLKYPSDNEDVVVVTKKYPSDGDDYAVTQKYPSDGDDDAFSLK</sequence>
<name>A0A951PYY1_9NOST</name>
<gene>
    <name evidence="2" type="ORF">KME32_10835</name>
</gene>